<sequence length="593" mass="67596">MESPATKFLHRAFNRQNAFAAIVLLNIIGCFVVIHHLSKQTNPAPRLHSSQPQVLASKAAGHHSDLSFLRGGFSAKPVLLDSTAGASETGWTQALTCPQWEAYDKRIQEDKDFSGSCKQIGSENGFNTIMCTSQRFCGQGYMLVERLDKASCDAAFNQKISTDAGFDRYVKEQVGPDSFYLIFNGNERNAPATWIHIGRCTYKIPFRLTNPGSYSVKLFHTHENFAPINEVQPVWPKAFLKNLVAKDYTMDVCPHCPVFTSKNVRNMDLPLCSRTDPQQGVYLKMTFETERETLRHAIHQMPFIWEPLGCRFDQLFEGNKNFECISDRVNFNIGVYGDSHSRTLWDGIHSRLSASKKPLGIFKLTEGGYRMYNPADMKSKLNLTDEEIQTHQSGWIDMSDPINKDPFNETIAHLDVKYKGLTHMNIFTDVSYFQKWDDAFGKYGASLTDITLFPHHAVIINVGQWAASGPGLGGHFSTKRFTDLLRYAANQIELVQQRRPSLPAKPLDFIWLVIADPNHFRVGERDWRTNHRLRIWSEYSEGLFRDMNIKSMNAFDISHPWIMESRDLAHFYDLPAMDALVDEALHKLNICAY</sequence>
<dbReference type="STRING" id="246404.A0A507FD95"/>
<dbReference type="OrthoDB" id="2146354at2759"/>
<keyword evidence="1" id="KW-0472">Membrane</keyword>
<dbReference type="EMBL" id="QEAP01000135">
    <property type="protein sequence ID" value="TPX74263.1"/>
    <property type="molecule type" value="Genomic_DNA"/>
</dbReference>
<evidence type="ECO:0000313" key="3">
    <source>
        <dbReference type="Proteomes" id="UP000320333"/>
    </source>
</evidence>
<protein>
    <submittedName>
        <fullName evidence="2">Uncharacterized protein</fullName>
    </submittedName>
</protein>
<name>A0A507FD95_9FUNG</name>
<accession>A0A507FD95</accession>
<dbReference type="Proteomes" id="UP000320333">
    <property type="component" value="Unassembled WGS sequence"/>
</dbReference>
<keyword evidence="1" id="KW-0812">Transmembrane</keyword>
<gene>
    <name evidence="2" type="ORF">CcCBS67573_g04467</name>
</gene>
<organism evidence="2 3">
    <name type="scientific">Chytriomyces confervae</name>
    <dbReference type="NCBI Taxonomy" id="246404"/>
    <lineage>
        <taxon>Eukaryota</taxon>
        <taxon>Fungi</taxon>
        <taxon>Fungi incertae sedis</taxon>
        <taxon>Chytridiomycota</taxon>
        <taxon>Chytridiomycota incertae sedis</taxon>
        <taxon>Chytridiomycetes</taxon>
        <taxon>Chytridiales</taxon>
        <taxon>Chytriomycetaceae</taxon>
        <taxon>Chytriomyces</taxon>
    </lineage>
</organism>
<comment type="caution">
    <text evidence="2">The sequence shown here is derived from an EMBL/GenBank/DDBJ whole genome shotgun (WGS) entry which is preliminary data.</text>
</comment>
<evidence type="ECO:0000256" key="1">
    <source>
        <dbReference type="SAM" id="Phobius"/>
    </source>
</evidence>
<feature type="transmembrane region" description="Helical" evidence="1">
    <location>
        <begin position="18"/>
        <end position="37"/>
    </location>
</feature>
<reference evidence="2 3" key="1">
    <citation type="journal article" date="2019" name="Sci. Rep.">
        <title>Comparative genomics of chytrid fungi reveal insights into the obligate biotrophic and pathogenic lifestyle of Synchytrium endobioticum.</title>
        <authorList>
            <person name="van de Vossenberg B.T.L.H."/>
            <person name="Warris S."/>
            <person name="Nguyen H.D.T."/>
            <person name="van Gent-Pelzer M.P.E."/>
            <person name="Joly D.L."/>
            <person name="van de Geest H.C."/>
            <person name="Bonants P.J.M."/>
            <person name="Smith D.S."/>
            <person name="Levesque C.A."/>
            <person name="van der Lee T.A.J."/>
        </authorList>
    </citation>
    <scope>NUCLEOTIDE SEQUENCE [LARGE SCALE GENOMIC DNA]</scope>
    <source>
        <strain evidence="2 3">CBS 675.73</strain>
    </source>
</reference>
<proteinExistence type="predicted"/>
<dbReference type="AlphaFoldDB" id="A0A507FD95"/>
<keyword evidence="3" id="KW-1185">Reference proteome</keyword>
<keyword evidence="1" id="KW-1133">Transmembrane helix</keyword>
<evidence type="ECO:0000313" key="2">
    <source>
        <dbReference type="EMBL" id="TPX74263.1"/>
    </source>
</evidence>